<sequence length="56" mass="6275">MLIHPDMMLTLANERRNQLIAEADQERLLTAAGLRRLARKARTSSAVRGHPTVRPA</sequence>
<dbReference type="RefSeq" id="WP_185042285.1">
    <property type="nucleotide sequence ID" value="NZ_BAABFG010000005.1"/>
</dbReference>
<organism evidence="1 2">
    <name type="scientific">Actinoplanes octamycinicus</name>
    <dbReference type="NCBI Taxonomy" id="135948"/>
    <lineage>
        <taxon>Bacteria</taxon>
        <taxon>Bacillati</taxon>
        <taxon>Actinomycetota</taxon>
        <taxon>Actinomycetes</taxon>
        <taxon>Micromonosporales</taxon>
        <taxon>Micromonosporaceae</taxon>
        <taxon>Actinoplanes</taxon>
    </lineage>
</organism>
<dbReference type="Proteomes" id="UP000546162">
    <property type="component" value="Unassembled WGS sequence"/>
</dbReference>
<evidence type="ECO:0000313" key="1">
    <source>
        <dbReference type="EMBL" id="MBB4741846.1"/>
    </source>
</evidence>
<comment type="caution">
    <text evidence="1">The sequence shown here is derived from an EMBL/GenBank/DDBJ whole genome shotgun (WGS) entry which is preliminary data.</text>
</comment>
<dbReference type="AlphaFoldDB" id="A0A7W7H0Q1"/>
<gene>
    <name evidence="1" type="ORF">BJY16_005305</name>
</gene>
<dbReference type="EMBL" id="JACHNB010000001">
    <property type="protein sequence ID" value="MBB4741846.1"/>
    <property type="molecule type" value="Genomic_DNA"/>
</dbReference>
<reference evidence="1 2" key="1">
    <citation type="submission" date="2020-08" db="EMBL/GenBank/DDBJ databases">
        <title>Sequencing the genomes of 1000 actinobacteria strains.</title>
        <authorList>
            <person name="Klenk H.-P."/>
        </authorList>
    </citation>
    <scope>NUCLEOTIDE SEQUENCE [LARGE SCALE GENOMIC DNA]</scope>
    <source>
        <strain evidence="1 2">DSM 45809</strain>
    </source>
</reference>
<proteinExistence type="predicted"/>
<accession>A0A7W7H0Q1</accession>
<name>A0A7W7H0Q1_9ACTN</name>
<protein>
    <submittedName>
        <fullName evidence="1">Uncharacterized protein</fullName>
    </submittedName>
</protein>
<keyword evidence="2" id="KW-1185">Reference proteome</keyword>
<evidence type="ECO:0000313" key="2">
    <source>
        <dbReference type="Proteomes" id="UP000546162"/>
    </source>
</evidence>